<evidence type="ECO:0000256" key="8">
    <source>
        <dbReference type="SAM" id="SignalP"/>
    </source>
</evidence>
<comment type="caution">
    <text evidence="11">The sequence shown here is derived from an EMBL/GenBank/DDBJ whole genome shotgun (WGS) entry which is preliminary data.</text>
</comment>
<keyword evidence="4" id="KW-0479">Metal-binding</keyword>
<dbReference type="EMBL" id="CAJEWN010000546">
    <property type="protein sequence ID" value="CAD2185467.1"/>
    <property type="molecule type" value="Genomic_DNA"/>
</dbReference>
<feature type="chain" id="PRO_5027920854" evidence="8">
    <location>
        <begin position="19"/>
        <end position="745"/>
    </location>
</feature>
<dbReference type="PRINTS" id="PR00786">
    <property type="entry name" value="NEPRILYSIN"/>
</dbReference>
<dbReference type="InterPro" id="IPR024079">
    <property type="entry name" value="MetalloPept_cat_dom_sf"/>
</dbReference>
<keyword evidence="3" id="KW-0645">Protease</keyword>
<keyword evidence="5" id="KW-0378">Hydrolase</keyword>
<dbReference type="Proteomes" id="UP000580250">
    <property type="component" value="Unassembled WGS sequence"/>
</dbReference>
<feature type="domain" description="Peptidase M13 C-terminal" evidence="9">
    <location>
        <begin position="534"/>
        <end position="743"/>
    </location>
</feature>
<dbReference type="GO" id="GO:0005886">
    <property type="term" value="C:plasma membrane"/>
    <property type="evidence" value="ECO:0007669"/>
    <property type="project" value="TreeGrafter"/>
</dbReference>
<dbReference type="InterPro" id="IPR018497">
    <property type="entry name" value="Peptidase_M13_C"/>
</dbReference>
<dbReference type="PROSITE" id="PS51885">
    <property type="entry name" value="NEPRILYSIN"/>
    <property type="match status" value="1"/>
</dbReference>
<comment type="cofactor">
    <cofactor evidence="1">
        <name>Zn(2+)</name>
        <dbReference type="ChEBI" id="CHEBI:29105"/>
    </cofactor>
</comment>
<evidence type="ECO:0000256" key="1">
    <source>
        <dbReference type="ARBA" id="ARBA00001947"/>
    </source>
</evidence>
<comment type="similarity">
    <text evidence="2">Belongs to the peptidase M13 family.</text>
</comment>
<dbReference type="GO" id="GO:0046872">
    <property type="term" value="F:metal ion binding"/>
    <property type="evidence" value="ECO:0007669"/>
    <property type="project" value="UniProtKB-KW"/>
</dbReference>
<dbReference type="PANTHER" id="PTHR11733">
    <property type="entry name" value="ZINC METALLOPROTEASE FAMILY M13 NEPRILYSIN-RELATED"/>
    <property type="match status" value="1"/>
</dbReference>
<dbReference type="Pfam" id="PF05649">
    <property type="entry name" value="Peptidase_M13_N"/>
    <property type="match status" value="1"/>
</dbReference>
<dbReference type="CDD" id="cd08662">
    <property type="entry name" value="M13"/>
    <property type="match status" value="1"/>
</dbReference>
<sequence>MFSSSLILIIQLLQLIFASKNIFSDITTSLNTKLDPCKDFYKFVCDGFERKIKVSECYEISNAATRKAEVDDQLELILKTTKSPPPNLSKGLKQLFQKMFEFHHSCMSWSGKELFGSNAVLNKLELLHTDGKMKRPQFNTEWGIKAFPVGGFFQLVTIFDTRKGRTNLERKIVGVRPMSLISSQSDWNSNGNGNKLMATRFGQIINSLLEDDIVRSHQYNVNPVLFPFSNYILKGEIPLSCSKTKCPMSERLKQMVKSEAERRVKNLLLVEQMLAQHFDTDPLYENDPLSHQNYIQLSQIDKPGEFLPSFNWTNYLRSILSPINYKINWRTEIYVSEVGLLQRLAKTIEKLTDQQIADYLDWQILWTFLPQLDTRYTHPYVDVNKMKDSFSVKKCPMDRRWMKMGEKCKKFIEWYFPHFLDHLYIKKYLGKGVKEQVKQIFTDIYAAFKQMLETNSWLDLKAKQNALIKLKGIRSVSAYFDQIFNDNYLQQIYKPFYLLKTDALFPQIVYQLTGLSLLRQMATLDYYDPSWGVNAYYSRENNALVTLNAYLQPPIFNHDFPAPFNYAGIGVTLGHELTHAFDAWGSYYDAEGKYNNDWLLPDIRRKFQERKQCFVKQYGDIKVQVDGTILSINGSLTANENIADNGGLIAAFNAFQLLKQKVNYPKHVFNGLRQYNDEQLFFIHFAYRQCSKMGQIWLRQRLSVGQHSVTPARVNVPLQNFPKFAKAFKCPLGSAMNPYLKCSLW</sequence>
<protein>
    <submittedName>
        <fullName evidence="11">Uncharacterized protein</fullName>
    </submittedName>
</protein>
<dbReference type="SUPFAM" id="SSF55486">
    <property type="entry name" value="Metalloproteases ('zincins'), catalytic domain"/>
    <property type="match status" value="1"/>
</dbReference>
<evidence type="ECO:0000256" key="7">
    <source>
        <dbReference type="ARBA" id="ARBA00023049"/>
    </source>
</evidence>
<evidence type="ECO:0000256" key="5">
    <source>
        <dbReference type="ARBA" id="ARBA00022801"/>
    </source>
</evidence>
<feature type="domain" description="Peptidase M13 N-terminal" evidence="10">
    <location>
        <begin position="36"/>
        <end position="476"/>
    </location>
</feature>
<dbReference type="PANTHER" id="PTHR11733:SF241">
    <property type="entry name" value="GH26575P-RELATED"/>
    <property type="match status" value="1"/>
</dbReference>
<reference evidence="11 12" key="1">
    <citation type="submission" date="2020-08" db="EMBL/GenBank/DDBJ databases">
        <authorList>
            <person name="Koutsovoulos G."/>
            <person name="Danchin GJ E."/>
        </authorList>
    </citation>
    <scope>NUCLEOTIDE SEQUENCE [LARGE SCALE GENOMIC DNA]</scope>
</reference>
<keyword evidence="6" id="KW-0862">Zinc</keyword>
<proteinExistence type="inferred from homology"/>
<name>A0A6V7WEN6_MELEN</name>
<gene>
    <name evidence="11" type="ORF">MENT_LOCUS37893</name>
</gene>
<dbReference type="Pfam" id="PF01431">
    <property type="entry name" value="Peptidase_M13"/>
    <property type="match status" value="1"/>
</dbReference>
<dbReference type="Gene3D" id="3.40.390.10">
    <property type="entry name" value="Collagenase (Catalytic Domain)"/>
    <property type="match status" value="2"/>
</dbReference>
<accession>A0A6V7WEN6</accession>
<feature type="signal peptide" evidence="8">
    <location>
        <begin position="1"/>
        <end position="18"/>
    </location>
</feature>
<evidence type="ECO:0000313" key="11">
    <source>
        <dbReference type="EMBL" id="CAD2185467.1"/>
    </source>
</evidence>
<dbReference type="GO" id="GO:0004222">
    <property type="term" value="F:metalloendopeptidase activity"/>
    <property type="evidence" value="ECO:0007669"/>
    <property type="project" value="InterPro"/>
</dbReference>
<evidence type="ECO:0000256" key="6">
    <source>
        <dbReference type="ARBA" id="ARBA00022833"/>
    </source>
</evidence>
<evidence type="ECO:0000259" key="9">
    <source>
        <dbReference type="Pfam" id="PF01431"/>
    </source>
</evidence>
<dbReference type="OrthoDB" id="5781140at2759"/>
<keyword evidence="8" id="KW-0732">Signal</keyword>
<organism evidence="11 12">
    <name type="scientific">Meloidogyne enterolobii</name>
    <name type="common">Root-knot nematode worm</name>
    <name type="synonym">Meloidogyne mayaguensis</name>
    <dbReference type="NCBI Taxonomy" id="390850"/>
    <lineage>
        <taxon>Eukaryota</taxon>
        <taxon>Metazoa</taxon>
        <taxon>Ecdysozoa</taxon>
        <taxon>Nematoda</taxon>
        <taxon>Chromadorea</taxon>
        <taxon>Rhabditida</taxon>
        <taxon>Tylenchina</taxon>
        <taxon>Tylenchomorpha</taxon>
        <taxon>Tylenchoidea</taxon>
        <taxon>Meloidogynidae</taxon>
        <taxon>Meloidogyninae</taxon>
        <taxon>Meloidogyne</taxon>
    </lineage>
</organism>
<dbReference type="InterPro" id="IPR008753">
    <property type="entry name" value="Peptidase_M13_N"/>
</dbReference>
<evidence type="ECO:0000256" key="4">
    <source>
        <dbReference type="ARBA" id="ARBA00022723"/>
    </source>
</evidence>
<evidence type="ECO:0000256" key="2">
    <source>
        <dbReference type="ARBA" id="ARBA00007357"/>
    </source>
</evidence>
<dbReference type="InterPro" id="IPR000718">
    <property type="entry name" value="Peptidase_M13"/>
</dbReference>
<keyword evidence="7" id="KW-0482">Metalloprotease</keyword>
<evidence type="ECO:0000313" key="12">
    <source>
        <dbReference type="Proteomes" id="UP000580250"/>
    </source>
</evidence>
<evidence type="ECO:0000256" key="3">
    <source>
        <dbReference type="ARBA" id="ARBA00022670"/>
    </source>
</evidence>
<dbReference type="GO" id="GO:0016485">
    <property type="term" value="P:protein processing"/>
    <property type="evidence" value="ECO:0007669"/>
    <property type="project" value="TreeGrafter"/>
</dbReference>
<dbReference type="AlphaFoldDB" id="A0A6V7WEN6"/>
<evidence type="ECO:0000259" key="10">
    <source>
        <dbReference type="Pfam" id="PF05649"/>
    </source>
</evidence>